<sequence length="54" mass="6049">MDCQFSTPINLGTEETPDWAYSEMTCEFSQLELIENATTGAEFYVSKTIGYGDI</sequence>
<accession>X1K8U9</accession>
<evidence type="ECO:0000313" key="1">
    <source>
        <dbReference type="EMBL" id="GAH90050.1"/>
    </source>
</evidence>
<comment type="caution">
    <text evidence="1">The sequence shown here is derived from an EMBL/GenBank/DDBJ whole genome shotgun (WGS) entry which is preliminary data.</text>
</comment>
<name>X1K8U9_9ZZZZ</name>
<dbReference type="AlphaFoldDB" id="X1K8U9"/>
<dbReference type="EMBL" id="BARV01002134">
    <property type="protein sequence ID" value="GAH90050.1"/>
    <property type="molecule type" value="Genomic_DNA"/>
</dbReference>
<proteinExistence type="predicted"/>
<protein>
    <submittedName>
        <fullName evidence="1">Uncharacterized protein</fullName>
    </submittedName>
</protein>
<feature type="non-terminal residue" evidence="1">
    <location>
        <position position="54"/>
    </location>
</feature>
<gene>
    <name evidence="1" type="ORF">S06H3_05685</name>
</gene>
<reference evidence="1" key="1">
    <citation type="journal article" date="2014" name="Front. Microbiol.">
        <title>High frequency of phylogenetically diverse reductive dehalogenase-homologous genes in deep subseafloor sedimentary metagenomes.</title>
        <authorList>
            <person name="Kawai M."/>
            <person name="Futagami T."/>
            <person name="Toyoda A."/>
            <person name="Takaki Y."/>
            <person name="Nishi S."/>
            <person name="Hori S."/>
            <person name="Arai W."/>
            <person name="Tsubouchi T."/>
            <person name="Morono Y."/>
            <person name="Uchiyama I."/>
            <person name="Ito T."/>
            <person name="Fujiyama A."/>
            <person name="Inagaki F."/>
            <person name="Takami H."/>
        </authorList>
    </citation>
    <scope>NUCLEOTIDE SEQUENCE</scope>
    <source>
        <strain evidence="1">Expedition CK06-06</strain>
    </source>
</reference>
<organism evidence="1">
    <name type="scientific">marine sediment metagenome</name>
    <dbReference type="NCBI Taxonomy" id="412755"/>
    <lineage>
        <taxon>unclassified sequences</taxon>
        <taxon>metagenomes</taxon>
        <taxon>ecological metagenomes</taxon>
    </lineage>
</organism>